<dbReference type="EMBL" id="CP133612">
    <property type="protein sequence ID" value="WMV09047.1"/>
    <property type="molecule type" value="Genomic_DNA"/>
</dbReference>
<proteinExistence type="predicted"/>
<organism evidence="1 2">
    <name type="scientific">Solanum verrucosum</name>
    <dbReference type="NCBI Taxonomy" id="315347"/>
    <lineage>
        <taxon>Eukaryota</taxon>
        <taxon>Viridiplantae</taxon>
        <taxon>Streptophyta</taxon>
        <taxon>Embryophyta</taxon>
        <taxon>Tracheophyta</taxon>
        <taxon>Spermatophyta</taxon>
        <taxon>Magnoliopsida</taxon>
        <taxon>eudicotyledons</taxon>
        <taxon>Gunneridae</taxon>
        <taxon>Pentapetalae</taxon>
        <taxon>asterids</taxon>
        <taxon>lamiids</taxon>
        <taxon>Solanales</taxon>
        <taxon>Solanaceae</taxon>
        <taxon>Solanoideae</taxon>
        <taxon>Solaneae</taxon>
        <taxon>Solanum</taxon>
    </lineage>
</organism>
<name>A0AAF0PQZ6_SOLVR</name>
<keyword evidence="2" id="KW-1185">Reference proteome</keyword>
<dbReference type="AlphaFoldDB" id="A0AAF0PQZ6"/>
<protein>
    <submittedName>
        <fullName evidence="1">Uncharacterized protein</fullName>
    </submittedName>
</protein>
<reference evidence="1" key="1">
    <citation type="submission" date="2023-08" db="EMBL/GenBank/DDBJ databases">
        <title>A de novo genome assembly of Solanum verrucosum Schlechtendal, a Mexican diploid species geographically isolated from the other diploid A-genome species in potato relatives.</title>
        <authorList>
            <person name="Hosaka K."/>
        </authorList>
    </citation>
    <scope>NUCLEOTIDE SEQUENCE</scope>
    <source>
        <tissue evidence="1">Young leaves</tissue>
    </source>
</reference>
<evidence type="ECO:0000313" key="2">
    <source>
        <dbReference type="Proteomes" id="UP001234989"/>
    </source>
</evidence>
<gene>
    <name evidence="1" type="ORF">MTR67_002432</name>
</gene>
<sequence length="91" mass="9969">MVHNGSKLSFVSDVKSKQGLDPILVELKVAVLKKSIEPFSQGRDGVLRYQGHFSVPDVDGLRELILSETHSSQYSIHPVATKLAHTTPSCI</sequence>
<accession>A0AAF0PQZ6</accession>
<evidence type="ECO:0000313" key="1">
    <source>
        <dbReference type="EMBL" id="WMV09047.1"/>
    </source>
</evidence>
<dbReference type="Proteomes" id="UP001234989">
    <property type="component" value="Chromosome 1"/>
</dbReference>